<proteinExistence type="predicted"/>
<comment type="caution">
    <text evidence="1">The sequence shown here is derived from an EMBL/GenBank/DDBJ whole genome shotgun (WGS) entry which is preliminary data.</text>
</comment>
<dbReference type="InterPro" id="IPR044036">
    <property type="entry name" value="DUF5752"/>
</dbReference>
<reference evidence="1 2" key="1">
    <citation type="journal article" date="2016" name="Nat. Commun.">
        <title>Thousands of microbial genomes shed light on interconnected biogeochemical processes in an aquifer system.</title>
        <authorList>
            <person name="Anantharaman K."/>
            <person name="Brown C.T."/>
            <person name="Hug L.A."/>
            <person name="Sharon I."/>
            <person name="Castelle C.J."/>
            <person name="Probst A.J."/>
            <person name="Thomas B.C."/>
            <person name="Singh A."/>
            <person name="Wilkins M.J."/>
            <person name="Karaoz U."/>
            <person name="Brodie E.L."/>
            <person name="Williams K.H."/>
            <person name="Hubbard S.S."/>
            <person name="Banfield J.F."/>
        </authorList>
    </citation>
    <scope>NUCLEOTIDE SEQUENCE [LARGE SCALE GENOMIC DNA]</scope>
</reference>
<evidence type="ECO:0000313" key="1">
    <source>
        <dbReference type="EMBL" id="OGM55310.1"/>
    </source>
</evidence>
<dbReference type="AlphaFoldDB" id="A0A1F8AUJ4"/>
<sequence>MQGNKTLVNAPEDKVFWVHDGPKLRNLVDLRDLLQGLKESMFKFHVSEAKNDFANWINDVLGEAELAKKLRKIKSKRYTFKALNNYLVDHFGV</sequence>
<accession>A0A1F8AUJ4</accession>
<dbReference type="Proteomes" id="UP000178603">
    <property type="component" value="Unassembled WGS sequence"/>
</dbReference>
<dbReference type="EMBL" id="MGGW01000004">
    <property type="protein sequence ID" value="OGM55310.1"/>
    <property type="molecule type" value="Genomic_DNA"/>
</dbReference>
<gene>
    <name evidence="1" type="ORF">A3E44_03440</name>
</gene>
<name>A0A1F8AUJ4_9BACT</name>
<evidence type="ECO:0000313" key="2">
    <source>
        <dbReference type="Proteomes" id="UP000178603"/>
    </source>
</evidence>
<organism evidence="1 2">
    <name type="scientific">Candidatus Woesebacteria bacterium RIFCSPHIGHO2_12_FULL_41_24</name>
    <dbReference type="NCBI Taxonomy" id="1802510"/>
    <lineage>
        <taxon>Bacteria</taxon>
        <taxon>Candidatus Woeseibacteriota</taxon>
    </lineage>
</organism>
<dbReference type="Pfam" id="PF19027">
    <property type="entry name" value="DUF5752"/>
    <property type="match status" value="1"/>
</dbReference>
<protein>
    <submittedName>
        <fullName evidence="1">Uncharacterized protein</fullName>
    </submittedName>
</protein>